<dbReference type="Gene3D" id="3.10.290.10">
    <property type="entry name" value="RNA-binding S4 domain"/>
    <property type="match status" value="1"/>
</dbReference>
<dbReference type="CDD" id="cd00165">
    <property type="entry name" value="S4"/>
    <property type="match status" value="1"/>
</dbReference>
<feature type="domain" description="RNA-binding S4" evidence="2">
    <location>
        <begin position="83"/>
        <end position="141"/>
    </location>
</feature>
<evidence type="ECO:0000313" key="3">
    <source>
        <dbReference type="EMBL" id="GMR53254.1"/>
    </source>
</evidence>
<dbReference type="PANTHER" id="PTHR13633:SF3">
    <property type="entry name" value="MITOCHONDRIAL TRANSCRIPTION RESCUE FACTOR 1"/>
    <property type="match status" value="1"/>
</dbReference>
<dbReference type="PANTHER" id="PTHR13633">
    <property type="entry name" value="MITOCHONDRIAL TRANSCRIPTION RESCUE FACTOR 1"/>
    <property type="match status" value="1"/>
</dbReference>
<proteinExistence type="predicted"/>
<evidence type="ECO:0000313" key="4">
    <source>
        <dbReference type="Proteomes" id="UP001328107"/>
    </source>
</evidence>
<dbReference type="SUPFAM" id="SSF55174">
    <property type="entry name" value="Alpha-L RNA-binding motif"/>
    <property type="match status" value="1"/>
</dbReference>
<comment type="caution">
    <text evidence="3">The sequence shown here is derived from an EMBL/GenBank/DDBJ whole genome shotgun (WGS) entry which is preliminary data.</text>
</comment>
<evidence type="ECO:0000259" key="2">
    <source>
        <dbReference type="SMART" id="SM00363"/>
    </source>
</evidence>
<keyword evidence="4" id="KW-1185">Reference proteome</keyword>
<dbReference type="SMART" id="SM00363">
    <property type="entry name" value="S4"/>
    <property type="match status" value="1"/>
</dbReference>
<dbReference type="InterPro" id="IPR036986">
    <property type="entry name" value="S4_RNA-bd_sf"/>
</dbReference>
<dbReference type="GO" id="GO:0005739">
    <property type="term" value="C:mitochondrion"/>
    <property type="evidence" value="ECO:0007669"/>
    <property type="project" value="TreeGrafter"/>
</dbReference>
<protein>
    <recommendedName>
        <fullName evidence="2">RNA-binding S4 domain-containing protein</fullName>
    </recommendedName>
</protein>
<organism evidence="3 4">
    <name type="scientific">Pristionchus mayeri</name>
    <dbReference type="NCBI Taxonomy" id="1317129"/>
    <lineage>
        <taxon>Eukaryota</taxon>
        <taxon>Metazoa</taxon>
        <taxon>Ecdysozoa</taxon>
        <taxon>Nematoda</taxon>
        <taxon>Chromadorea</taxon>
        <taxon>Rhabditida</taxon>
        <taxon>Rhabditina</taxon>
        <taxon>Diplogasteromorpha</taxon>
        <taxon>Diplogasteroidea</taxon>
        <taxon>Neodiplogasteridae</taxon>
        <taxon>Pristionchus</taxon>
    </lineage>
</organism>
<sequence>RMLNLRRLIPTAIRFEASFSSLPLFSTVYPSRTTVRHQVGTRPFSLSSAVWKKKEVIEKKEVERGDDGLPKDYKLTTFKVGSRRLDTVVAKSAGVSSSQAEKLVLSGKVRVNDEKTTKKSHNLHKGDSIDIWQKVCEDNSEFAYAIRTEIKDYEVTDAGYDIHVHIWKKFLVDNWRQKI</sequence>
<keyword evidence="1" id="KW-0694">RNA-binding</keyword>
<dbReference type="AlphaFoldDB" id="A0AAN5CYY8"/>
<dbReference type="PROSITE" id="PS50889">
    <property type="entry name" value="S4"/>
    <property type="match status" value="1"/>
</dbReference>
<dbReference type="InterPro" id="IPR002942">
    <property type="entry name" value="S4_RNA-bd"/>
</dbReference>
<accession>A0AAN5CYY8</accession>
<evidence type="ECO:0000256" key="1">
    <source>
        <dbReference type="PROSITE-ProRule" id="PRU00182"/>
    </source>
</evidence>
<reference evidence="4" key="1">
    <citation type="submission" date="2022-10" db="EMBL/GenBank/DDBJ databases">
        <title>Genome assembly of Pristionchus species.</title>
        <authorList>
            <person name="Yoshida K."/>
            <person name="Sommer R.J."/>
        </authorList>
    </citation>
    <scope>NUCLEOTIDE SEQUENCE [LARGE SCALE GENOMIC DNA]</scope>
    <source>
        <strain evidence="4">RS5460</strain>
    </source>
</reference>
<dbReference type="GO" id="GO:0003723">
    <property type="term" value="F:RNA binding"/>
    <property type="evidence" value="ECO:0007669"/>
    <property type="project" value="UniProtKB-KW"/>
</dbReference>
<dbReference type="Pfam" id="PF01479">
    <property type="entry name" value="S4"/>
    <property type="match status" value="1"/>
</dbReference>
<dbReference type="EMBL" id="BTRK01000005">
    <property type="protein sequence ID" value="GMR53254.1"/>
    <property type="molecule type" value="Genomic_DNA"/>
</dbReference>
<dbReference type="Proteomes" id="UP001328107">
    <property type="component" value="Unassembled WGS sequence"/>
</dbReference>
<name>A0AAN5CYY8_9BILA</name>
<dbReference type="GO" id="GO:1903108">
    <property type="term" value="P:regulation of mitochondrial transcription"/>
    <property type="evidence" value="ECO:0007669"/>
    <property type="project" value="TreeGrafter"/>
</dbReference>
<feature type="non-terminal residue" evidence="3">
    <location>
        <position position="1"/>
    </location>
</feature>
<gene>
    <name evidence="3" type="ORF">PMAYCL1PPCAC_23449</name>
</gene>